<dbReference type="Proteomes" id="UP000599391">
    <property type="component" value="Unassembled WGS sequence"/>
</dbReference>
<dbReference type="Pfam" id="PF01471">
    <property type="entry name" value="PG_binding_1"/>
    <property type="match status" value="1"/>
</dbReference>
<dbReference type="InterPro" id="IPR036365">
    <property type="entry name" value="PGBD-like_sf"/>
</dbReference>
<dbReference type="AlphaFoldDB" id="A0A8J7H954"/>
<dbReference type="InterPro" id="IPR036366">
    <property type="entry name" value="PGBDSf"/>
</dbReference>
<name>A0A8J7H954_9CYAN</name>
<gene>
    <name evidence="2" type="ORF">I8751_09515</name>
</gene>
<dbReference type="Gene3D" id="1.10.101.10">
    <property type="entry name" value="PGBD-like superfamily/PGBD"/>
    <property type="match status" value="1"/>
</dbReference>
<comment type="caution">
    <text evidence="2">The sequence shown here is derived from an EMBL/GenBank/DDBJ whole genome shotgun (WGS) entry which is preliminary data.</text>
</comment>
<evidence type="ECO:0000313" key="2">
    <source>
        <dbReference type="EMBL" id="MBH8552608.1"/>
    </source>
</evidence>
<keyword evidence="3" id="KW-1185">Reference proteome</keyword>
<dbReference type="RefSeq" id="WP_214438914.1">
    <property type="nucleotide sequence ID" value="NZ_JAECZB010000016.1"/>
</dbReference>
<proteinExistence type="predicted"/>
<feature type="domain" description="Peptidoglycan binding-like" evidence="1">
    <location>
        <begin position="66"/>
        <end position="133"/>
    </location>
</feature>
<evidence type="ECO:0000313" key="3">
    <source>
        <dbReference type="Proteomes" id="UP000599391"/>
    </source>
</evidence>
<accession>A0A8J7H954</accession>
<reference evidence="2 3" key="1">
    <citation type="journal article" date="2021" name="Int. J. Syst. Evol. Microbiol.">
        <title>Amazonocrinis nigriterrae gen. nov., sp. nov., Atlanticothrix silvestris gen. nov., sp. nov. and Dendronalium phyllosphericum gen. nov., sp. nov., nostocacean cyanobacteria from Brazilian environments.</title>
        <authorList>
            <person name="Alvarenga D.O."/>
            <person name="Andreote A.P.D."/>
            <person name="Branco L.H.Z."/>
            <person name="Delbaje E."/>
            <person name="Cruz R.B."/>
            <person name="Varani A.M."/>
            <person name="Fiore M.F."/>
        </authorList>
    </citation>
    <scope>NUCLEOTIDE SEQUENCE [LARGE SCALE GENOMIC DNA]</scope>
    <source>
        <strain evidence="2 3">CENA357</strain>
    </source>
</reference>
<protein>
    <submittedName>
        <fullName evidence="2">Peptidoglycan-binding protein</fullName>
    </submittedName>
</protein>
<dbReference type="InterPro" id="IPR002477">
    <property type="entry name" value="Peptidoglycan-bd-like"/>
</dbReference>
<organism evidence="2 3">
    <name type="scientific">Atlanticothrix silvestris CENA357</name>
    <dbReference type="NCBI Taxonomy" id="1725252"/>
    <lineage>
        <taxon>Bacteria</taxon>
        <taxon>Bacillati</taxon>
        <taxon>Cyanobacteriota</taxon>
        <taxon>Cyanophyceae</taxon>
        <taxon>Nostocales</taxon>
        <taxon>Nodulariaceae</taxon>
        <taxon>Atlanticothrix</taxon>
        <taxon>Atlanticothrix silvestris</taxon>
    </lineage>
</organism>
<evidence type="ECO:0000259" key="1">
    <source>
        <dbReference type="Pfam" id="PF01471"/>
    </source>
</evidence>
<dbReference type="SUPFAM" id="SSF47090">
    <property type="entry name" value="PGBD-like"/>
    <property type="match status" value="1"/>
</dbReference>
<dbReference type="EMBL" id="JAECZB010000016">
    <property type="protein sequence ID" value="MBH8552608.1"/>
    <property type="molecule type" value="Genomic_DNA"/>
</dbReference>
<sequence>MKPRTIFGLLTLAIGLLGGSFIHPAIAKRCCEAQIAHSIPSQQTSPILIATAYTDLTLPTLRQGDRGENVRLLQRILQDNGFLGAAGVRLGNPRGALVDGIFGAITTSAVHDLQRRYRIPVTGRVNPTTWEVLDMHENPYRSPLPWKQQNITQP</sequence>